<protein>
    <submittedName>
        <fullName evidence="2">Uncharacterized protein</fullName>
    </submittedName>
</protein>
<reference evidence="2 3" key="1">
    <citation type="journal article" date="2013" name="PLoS Genet.">
        <title>Plant-symbiotic fungi as chemical engineers: Multi-genome analysis of the Clavicipitaceae reveals dynamics of alkaloid loci.</title>
        <authorList>
            <person name="Schardl C.L."/>
            <person name="Young C.A."/>
            <person name="Hesse U."/>
            <person name="Amyotte S.G."/>
            <person name="Andreeva K."/>
            <person name="Calie P.J."/>
            <person name="Fleetwood D.J."/>
            <person name="Haws D.C."/>
            <person name="Moore N."/>
            <person name="Oeser B."/>
            <person name="Panaccione D.G."/>
            <person name="Schweri K.K."/>
            <person name="Voisey C.R."/>
            <person name="Farman M.L."/>
            <person name="Jaromczyk J.W."/>
            <person name="Roe B.A."/>
            <person name="O'Sullivan D.M."/>
            <person name="Scott B."/>
            <person name="Tudzynski P."/>
            <person name="An Z."/>
            <person name="Arnaoudova E.G."/>
            <person name="Bullock C.T."/>
            <person name="Charlton N.D."/>
            <person name="Chen L."/>
            <person name="Cox M."/>
            <person name="Dinkins R.D."/>
            <person name="Florea S."/>
            <person name="Glenn A.E."/>
            <person name="Gordon A."/>
            <person name="Gueldener U."/>
            <person name="Harris D.R."/>
            <person name="Hollin W."/>
            <person name="Jaromczyk J."/>
            <person name="Johnson R.D."/>
            <person name="Khan A.K."/>
            <person name="Leistner E."/>
            <person name="Leuchtmann A."/>
            <person name="Li C."/>
            <person name="Liu J."/>
            <person name="Liu J."/>
            <person name="Liu M."/>
            <person name="Mace W."/>
            <person name="Machado C."/>
            <person name="Nagabhyru P."/>
            <person name="Pan J."/>
            <person name="Schmid J."/>
            <person name="Sugawara K."/>
            <person name="Steiner U."/>
            <person name="Takach J.E."/>
            <person name="Tanaka E."/>
            <person name="Webb J.S."/>
            <person name="Wilson E.V."/>
            <person name="Wiseman J.L."/>
            <person name="Yoshida R."/>
            <person name="Zeng Z."/>
        </authorList>
    </citation>
    <scope>NUCLEOTIDE SEQUENCE [LARGE SCALE GENOMIC DNA]</scope>
    <source>
        <strain evidence="2 3">20.1</strain>
    </source>
</reference>
<organism evidence="2 3">
    <name type="scientific">Claviceps purpurea (strain 20.1)</name>
    <name type="common">Ergot fungus</name>
    <name type="synonym">Sphacelia segetum</name>
    <dbReference type="NCBI Taxonomy" id="1111077"/>
    <lineage>
        <taxon>Eukaryota</taxon>
        <taxon>Fungi</taxon>
        <taxon>Dikarya</taxon>
        <taxon>Ascomycota</taxon>
        <taxon>Pezizomycotina</taxon>
        <taxon>Sordariomycetes</taxon>
        <taxon>Hypocreomycetidae</taxon>
        <taxon>Hypocreales</taxon>
        <taxon>Clavicipitaceae</taxon>
        <taxon>Claviceps</taxon>
    </lineage>
</organism>
<accession>M1WEQ5</accession>
<evidence type="ECO:0000256" key="1">
    <source>
        <dbReference type="SAM" id="SignalP"/>
    </source>
</evidence>
<feature type="signal peptide" evidence="1">
    <location>
        <begin position="1"/>
        <end position="20"/>
    </location>
</feature>
<sequence>MKFSVVLTSLAISALQVVHATPTGLEPAELETLKARDDPGYCCSVYADLNNVVTLNIPRGSDTFVWNAVRDCDVDVTRNPNDCNGWQFELRPNCRTHPSHIFMLEVRPADECR</sequence>
<name>M1WEQ5_CLAP2</name>
<keyword evidence="3" id="KW-1185">Reference proteome</keyword>
<dbReference type="Proteomes" id="UP000016801">
    <property type="component" value="Unassembled WGS sequence"/>
</dbReference>
<dbReference type="VEuPathDB" id="FungiDB:CPUR_04132"/>
<proteinExistence type="predicted"/>
<dbReference type="HOGENOM" id="CLU_2084616_0_0_1"/>
<feature type="chain" id="PRO_5004019202" evidence="1">
    <location>
        <begin position="21"/>
        <end position="113"/>
    </location>
</feature>
<gene>
    <name evidence="2" type="ORF">CPUR_04132</name>
</gene>
<dbReference type="AlphaFoldDB" id="M1WEQ5"/>
<dbReference type="OrthoDB" id="4943643at2759"/>
<dbReference type="EMBL" id="CAGA01000020">
    <property type="protein sequence ID" value="CCE30284.1"/>
    <property type="molecule type" value="Genomic_DNA"/>
</dbReference>
<evidence type="ECO:0000313" key="2">
    <source>
        <dbReference type="EMBL" id="CCE30284.1"/>
    </source>
</evidence>
<evidence type="ECO:0000313" key="3">
    <source>
        <dbReference type="Proteomes" id="UP000016801"/>
    </source>
</evidence>
<keyword evidence="1" id="KW-0732">Signal</keyword>
<comment type="caution">
    <text evidence="2">The sequence shown here is derived from an EMBL/GenBank/DDBJ whole genome shotgun (WGS) entry which is preliminary data.</text>
</comment>